<keyword evidence="1" id="KW-0645">Protease</keyword>
<dbReference type="AlphaFoldDB" id="A0A0W8FDQ1"/>
<name>A0A0W8FDQ1_9ZZZZ</name>
<dbReference type="EMBL" id="LNQE01001351">
    <property type="protein sequence ID" value="KUG18878.1"/>
    <property type="molecule type" value="Genomic_DNA"/>
</dbReference>
<keyword evidence="1" id="KW-0031">Aminopeptidase</keyword>
<accession>A0A0W8FDQ1</accession>
<reference evidence="1" key="1">
    <citation type="journal article" date="2015" name="Proc. Natl. Acad. Sci. U.S.A.">
        <title>Networks of energetic and metabolic interactions define dynamics in microbial communities.</title>
        <authorList>
            <person name="Embree M."/>
            <person name="Liu J.K."/>
            <person name="Al-Bassam M.M."/>
            <person name="Zengler K."/>
        </authorList>
    </citation>
    <scope>NUCLEOTIDE SEQUENCE</scope>
</reference>
<protein>
    <submittedName>
        <fullName evidence="1">Xaa-pro aminopeptidase</fullName>
        <ecNumber evidence="1">3.4.11.9</ecNumber>
    </submittedName>
</protein>
<dbReference type="InterPro" id="IPR036005">
    <property type="entry name" value="Creatinase/aminopeptidase-like"/>
</dbReference>
<dbReference type="EC" id="3.4.11.9" evidence="1"/>
<sequence>MVIALEPKIGVKDVGMVGIENTFVVAPGGGRCITGEHPGLMPLY</sequence>
<dbReference type="SUPFAM" id="SSF55920">
    <property type="entry name" value="Creatinase/aminopeptidase"/>
    <property type="match status" value="1"/>
</dbReference>
<gene>
    <name evidence="1" type="ORF">ASZ90_011423</name>
</gene>
<organism evidence="1">
    <name type="scientific">hydrocarbon metagenome</name>
    <dbReference type="NCBI Taxonomy" id="938273"/>
    <lineage>
        <taxon>unclassified sequences</taxon>
        <taxon>metagenomes</taxon>
        <taxon>ecological metagenomes</taxon>
    </lineage>
</organism>
<evidence type="ECO:0000313" key="1">
    <source>
        <dbReference type="EMBL" id="KUG18878.1"/>
    </source>
</evidence>
<keyword evidence="1" id="KW-0378">Hydrolase</keyword>
<comment type="caution">
    <text evidence="1">The sequence shown here is derived from an EMBL/GenBank/DDBJ whole genome shotgun (WGS) entry which is preliminary data.</text>
</comment>
<proteinExistence type="predicted"/>
<dbReference type="GO" id="GO:0004177">
    <property type="term" value="F:aminopeptidase activity"/>
    <property type="evidence" value="ECO:0007669"/>
    <property type="project" value="UniProtKB-KW"/>
</dbReference>